<dbReference type="SUPFAM" id="SSF55785">
    <property type="entry name" value="PYP-like sensor domain (PAS domain)"/>
    <property type="match status" value="3"/>
</dbReference>
<dbReference type="EMBL" id="CP030050">
    <property type="protein sequence ID" value="QOZ72986.1"/>
    <property type="molecule type" value="Genomic_DNA"/>
</dbReference>
<dbReference type="PANTHER" id="PTHR24422:SF10">
    <property type="entry name" value="CHEMOTAXIS PROTEIN METHYLTRANSFERASE 2"/>
    <property type="match status" value="1"/>
</dbReference>
<dbReference type="SUPFAM" id="SSF58104">
    <property type="entry name" value="Methyl-accepting chemotaxis protein (MCP) signaling domain"/>
    <property type="match status" value="1"/>
</dbReference>
<keyword evidence="1" id="KW-0807">Transducer</keyword>
<dbReference type="InterPro" id="IPR000700">
    <property type="entry name" value="PAS-assoc_C"/>
</dbReference>
<feature type="domain" description="PAC" evidence="3">
    <location>
        <begin position="204"/>
        <end position="256"/>
    </location>
</feature>
<dbReference type="SMART" id="SM00086">
    <property type="entry name" value="PAC"/>
    <property type="match status" value="3"/>
</dbReference>
<feature type="domain" description="Methyl-accepting transducer" evidence="2">
    <location>
        <begin position="383"/>
        <end position="558"/>
    </location>
</feature>
<evidence type="ECO:0000313" key="5">
    <source>
        <dbReference type="Proteomes" id="UP000594015"/>
    </source>
</evidence>
<organism evidence="4 5">
    <name type="scientific">Bradyrhizobium arachidis</name>
    <dbReference type="NCBI Taxonomy" id="858423"/>
    <lineage>
        <taxon>Bacteria</taxon>
        <taxon>Pseudomonadati</taxon>
        <taxon>Pseudomonadota</taxon>
        <taxon>Alphaproteobacteria</taxon>
        <taxon>Hyphomicrobiales</taxon>
        <taxon>Nitrobacteraceae</taxon>
        <taxon>Bradyrhizobium</taxon>
    </lineage>
</organism>
<dbReference type="InterPro" id="IPR001610">
    <property type="entry name" value="PAC"/>
</dbReference>
<dbReference type="Pfam" id="PF00015">
    <property type="entry name" value="MCPsignal"/>
    <property type="match status" value="1"/>
</dbReference>
<dbReference type="AlphaFoldDB" id="A0AAE7TM76"/>
<dbReference type="PANTHER" id="PTHR24422">
    <property type="entry name" value="CHEMOTAXIS PROTEIN METHYLTRANSFERASE"/>
    <property type="match status" value="1"/>
</dbReference>
<dbReference type="RefSeq" id="WP_027563282.1">
    <property type="nucleotide sequence ID" value="NZ_AXAD01000016.1"/>
</dbReference>
<dbReference type="InterPro" id="IPR013655">
    <property type="entry name" value="PAS_fold_3"/>
</dbReference>
<dbReference type="Proteomes" id="UP000594015">
    <property type="component" value="Chromosome"/>
</dbReference>
<dbReference type="GO" id="GO:0007165">
    <property type="term" value="P:signal transduction"/>
    <property type="evidence" value="ECO:0007669"/>
    <property type="project" value="UniProtKB-KW"/>
</dbReference>
<dbReference type="InterPro" id="IPR035965">
    <property type="entry name" value="PAS-like_dom_sf"/>
</dbReference>
<dbReference type="SMART" id="SM00283">
    <property type="entry name" value="MA"/>
    <property type="match status" value="1"/>
</dbReference>
<feature type="domain" description="PAC" evidence="3">
    <location>
        <begin position="82"/>
        <end position="134"/>
    </location>
</feature>
<dbReference type="KEGG" id="barh:WN72_46975"/>
<dbReference type="Gene3D" id="1.10.287.950">
    <property type="entry name" value="Methyl-accepting chemotaxis protein"/>
    <property type="match status" value="1"/>
</dbReference>
<proteinExistence type="predicted"/>
<sequence>MFGRRSRSDADAEIAAIGRSQAVIEFAMDGTILNANQNFLTALGYSLGEIKGKKHAMFMPANQREDAAYQAFWAQLNRGEPQVSEFKRIAKGGREVWIEASYNPVLDAAGKPVKVVKIATDITAKKIRGMTEASKIAAIGRAQAMIEFKLDGTIVTANENFCKTLGYSLAEIEGRHHSLFVAPAERDGVAYRDLWTKLNRGDYQAGEFKRIGKGGREVWILASYNPLLDERGKPYGVVKFATDVTAEKLKNADLAGQIAAIDKAQAVIEFNMDGTIITANANFLATLGYSLAEIKGHHHSMFVEPTERDGAAYREFWAALNRGQYQAAEYKRIGKGGKEVYIQASYNPILDLNGKPFKVVKYATDTTRQVLVRMGNERVRGMMESVAAGSEELNASVREISEAMTKSRETAMSAVDQVAAADAQAQRLTEAAQAMSGIVEMINSITGQINLLALNATIESARAGEAGRGFAVVASEVKSLANQAKQATDKIGQEIGSLNGISGDVVSALGSIKQAINNVSEYVTSTAAAVEEQSTVTNEMSTSMQRAAAEAAAIAARA</sequence>
<accession>A0AAE7TM76</accession>
<dbReference type="GO" id="GO:0004888">
    <property type="term" value="F:transmembrane signaling receptor activity"/>
    <property type="evidence" value="ECO:0007669"/>
    <property type="project" value="InterPro"/>
</dbReference>
<dbReference type="PROSITE" id="PS50113">
    <property type="entry name" value="PAC"/>
    <property type="match status" value="2"/>
</dbReference>
<protein>
    <submittedName>
        <fullName evidence="4">Methyl-accepting chemotaxis protein</fullName>
    </submittedName>
</protein>
<evidence type="ECO:0000256" key="1">
    <source>
        <dbReference type="PROSITE-ProRule" id="PRU00284"/>
    </source>
</evidence>
<dbReference type="CDD" id="cd00130">
    <property type="entry name" value="PAS"/>
    <property type="match status" value="3"/>
</dbReference>
<dbReference type="NCBIfam" id="TIGR00229">
    <property type="entry name" value="sensory_box"/>
    <property type="match status" value="3"/>
</dbReference>
<reference evidence="4 5" key="1">
    <citation type="submission" date="2018-06" db="EMBL/GenBank/DDBJ databases">
        <title>Comparative genomics of Bradyrhizobium nodulating Arachidis hypogaea.</title>
        <authorList>
            <person name="Li Y."/>
        </authorList>
    </citation>
    <scope>NUCLEOTIDE SEQUENCE [LARGE SCALE GENOMIC DNA]</scope>
    <source>
        <strain evidence="4 5">CCBAU 051107</strain>
    </source>
</reference>
<gene>
    <name evidence="4" type="ORF">WN72_46975</name>
</gene>
<dbReference type="InterPro" id="IPR000014">
    <property type="entry name" value="PAS"/>
</dbReference>
<evidence type="ECO:0000259" key="3">
    <source>
        <dbReference type="PROSITE" id="PS50113"/>
    </source>
</evidence>
<dbReference type="InterPro" id="IPR004090">
    <property type="entry name" value="Chemotax_Me-accpt_rcpt"/>
</dbReference>
<dbReference type="InterPro" id="IPR050903">
    <property type="entry name" value="Bact_Chemotaxis_MeTrfase"/>
</dbReference>
<dbReference type="SMART" id="SM00091">
    <property type="entry name" value="PAS"/>
    <property type="match status" value="3"/>
</dbReference>
<dbReference type="InterPro" id="IPR004089">
    <property type="entry name" value="MCPsignal_dom"/>
</dbReference>
<evidence type="ECO:0000313" key="4">
    <source>
        <dbReference type="EMBL" id="QOZ72986.1"/>
    </source>
</evidence>
<dbReference type="PRINTS" id="PR00260">
    <property type="entry name" value="CHEMTRNSDUCR"/>
</dbReference>
<evidence type="ECO:0000259" key="2">
    <source>
        <dbReference type="PROSITE" id="PS50111"/>
    </source>
</evidence>
<dbReference type="GO" id="GO:0006935">
    <property type="term" value="P:chemotaxis"/>
    <property type="evidence" value="ECO:0007669"/>
    <property type="project" value="InterPro"/>
</dbReference>
<dbReference type="GO" id="GO:0016020">
    <property type="term" value="C:membrane"/>
    <property type="evidence" value="ECO:0007669"/>
    <property type="project" value="InterPro"/>
</dbReference>
<dbReference type="PROSITE" id="PS50111">
    <property type="entry name" value="CHEMOTAXIS_TRANSDUC_2"/>
    <property type="match status" value="1"/>
</dbReference>
<dbReference type="Pfam" id="PF08447">
    <property type="entry name" value="PAS_3"/>
    <property type="match status" value="3"/>
</dbReference>
<dbReference type="Gene3D" id="3.30.450.20">
    <property type="entry name" value="PAS domain"/>
    <property type="match status" value="3"/>
</dbReference>
<name>A0AAE7TM76_9BRAD</name>